<dbReference type="InterPro" id="IPR059177">
    <property type="entry name" value="GH29D-like_dom"/>
</dbReference>
<dbReference type="PRINTS" id="PR00738">
    <property type="entry name" value="GLHYDRLASE20"/>
</dbReference>
<evidence type="ECO:0000256" key="5">
    <source>
        <dbReference type="ARBA" id="ARBA00023295"/>
    </source>
</evidence>
<dbReference type="InterPro" id="IPR017853">
    <property type="entry name" value="GH"/>
</dbReference>
<dbReference type="SUPFAM" id="SSF55545">
    <property type="entry name" value="beta-N-acetylhexosaminidase-like domain"/>
    <property type="match status" value="1"/>
</dbReference>
<keyword evidence="5" id="KW-0326">Glycosidase</keyword>
<sequence>MYLKVRMNKMMLNRRSRKNQQRSVVSVSALFVLVSIFILSSCKQETPVSATSQIAIIPQPVKTETKNGSFVIDSETILEAVGSDDVRKVALYLEDMVSAASTFDLKIDTVGNASGPKIVLEQSLKGSEEGYALKVSSDEIRITGSTAAGIFYGVQTLRQLLPPAIENKSKSVSSWHVPAVEIEDSPAYTWRGMHLDVSRHFFSVDFIKRFIDRLALYKFNKLHLHLTDDQGWRLQIKRYPELTEKGAWRTLNNQDSVCLDRAKDNPDFALPEEFFQIREGKKMYGGFYTQEEMKEVIAYASERQITIVPEIDMPGHMNAAILANPALTCVDKSGWGKLFTIPLCPCEETTYTFVEDVLKEVAALFPGEFIHIGADEVDETSWLKSSACQSLMKANGYKTTKELHGYFVNRVNRIVKSLGKKAIGWDEILDSGLADTSVTVMYWRAWVKDAPQQAVSRGHQLIMSPVSHHYFDYEPDNSTLKRVYDFNPVAGLDASNTVVGMQANIWTEYIPTVARLDYLTMPRMIALAENGWSKTKDWNDFSKRMSHHYARLDTLNIHYRLPDITDIREQRVFIDTAKIALTVPAGVTAVHYTTDGTQPTEKSSRYTEPFGIDSSMTLKLLTVGFGGRRGNAYTVRYEKQAYLDAVAASGTKAGLHCRYYEGEYNSVSKISDKDLKKESLIHKIVFPSFVRSNVFALEYTGLIEVPSDGIYTFYLSSDDGSTLQIGDRMVVNHDGYHGNVEKSGQVALRRGLHPFLLRYFDGGGGNDLQLLYEGPAIEKQPIPESAFRVIAK</sequence>
<evidence type="ECO:0000259" key="6">
    <source>
        <dbReference type="PROSITE" id="PS51820"/>
    </source>
</evidence>
<dbReference type="Gene3D" id="3.90.182.10">
    <property type="entry name" value="Toxin - Anthrax Protective Antigen,domain 1"/>
    <property type="match status" value="1"/>
</dbReference>
<dbReference type="SUPFAM" id="SSF56988">
    <property type="entry name" value="Anthrax protective antigen"/>
    <property type="match status" value="1"/>
</dbReference>
<dbReference type="SMART" id="SM00758">
    <property type="entry name" value="PA14"/>
    <property type="match status" value="1"/>
</dbReference>
<dbReference type="RefSeq" id="WP_254154036.1">
    <property type="nucleotide sequence ID" value="NZ_JAHESD010000025.1"/>
</dbReference>
<comment type="caution">
    <text evidence="7">The sequence shown here is derived from an EMBL/GenBank/DDBJ whole genome shotgun (WGS) entry which is preliminary data.</text>
</comment>
<dbReference type="InterPro" id="IPR011658">
    <property type="entry name" value="PA14_dom"/>
</dbReference>
<dbReference type="CDD" id="cd06563">
    <property type="entry name" value="GH20_chitobiase-like"/>
    <property type="match status" value="1"/>
</dbReference>
<dbReference type="Proteomes" id="UP000772618">
    <property type="component" value="Unassembled WGS sequence"/>
</dbReference>
<comment type="catalytic activity">
    <reaction evidence="1">
        <text>Hydrolysis of terminal non-reducing N-acetyl-D-hexosamine residues in N-acetyl-beta-D-hexosaminides.</text>
        <dbReference type="EC" id="3.2.1.52"/>
    </reaction>
</comment>
<reference evidence="7 8" key="1">
    <citation type="submission" date="2021-05" db="EMBL/GenBank/DDBJ databases">
        <title>A Polyphasic approach of four new species of the genus Ohtaekwangia: Ohtaekwangia histidinii sp. nov., Ohtaekwangia cretensis sp. nov., Ohtaekwangia indiensis sp. nov., Ohtaekwangia reichenbachii sp. nov. from diverse environment.</title>
        <authorList>
            <person name="Octaviana S."/>
        </authorList>
    </citation>
    <scope>NUCLEOTIDE SEQUENCE [LARGE SCALE GENOMIC DNA]</scope>
    <source>
        <strain evidence="7 8">PWU20</strain>
    </source>
</reference>
<protein>
    <recommendedName>
        <fullName evidence="3">beta-N-acetylhexosaminidase</fullName>
        <ecNumber evidence="3">3.2.1.52</ecNumber>
    </recommendedName>
</protein>
<keyword evidence="4" id="KW-0378">Hydrolase</keyword>
<organism evidence="7 8">
    <name type="scientific">Chryseosolibacter indicus</name>
    <dbReference type="NCBI Taxonomy" id="2782351"/>
    <lineage>
        <taxon>Bacteria</taxon>
        <taxon>Pseudomonadati</taxon>
        <taxon>Bacteroidota</taxon>
        <taxon>Cytophagia</taxon>
        <taxon>Cytophagales</taxon>
        <taxon>Chryseotaleaceae</taxon>
        <taxon>Chryseosolibacter</taxon>
    </lineage>
</organism>
<dbReference type="Pfam" id="PF07691">
    <property type="entry name" value="PA14"/>
    <property type="match status" value="1"/>
</dbReference>
<dbReference type="EMBL" id="JAHESD010000025">
    <property type="protein sequence ID" value="MBT1704072.1"/>
    <property type="molecule type" value="Genomic_DNA"/>
</dbReference>
<dbReference type="InterPro" id="IPR015882">
    <property type="entry name" value="HEX_bac_N"/>
</dbReference>
<dbReference type="Pfam" id="PF13290">
    <property type="entry name" value="CHB_HEX_C_1"/>
    <property type="match status" value="1"/>
</dbReference>
<comment type="similarity">
    <text evidence="2">Belongs to the glycosyl hydrolase 20 family.</text>
</comment>
<dbReference type="PANTHER" id="PTHR22600:SF57">
    <property type="entry name" value="BETA-N-ACETYLHEXOSAMINIDASE"/>
    <property type="match status" value="1"/>
</dbReference>
<evidence type="ECO:0000313" key="7">
    <source>
        <dbReference type="EMBL" id="MBT1704072.1"/>
    </source>
</evidence>
<dbReference type="Pfam" id="PF02838">
    <property type="entry name" value="Glyco_hydro_20b"/>
    <property type="match status" value="1"/>
</dbReference>
<dbReference type="SUPFAM" id="SSF51445">
    <property type="entry name" value="(Trans)glycosidases"/>
    <property type="match status" value="1"/>
</dbReference>
<dbReference type="PANTHER" id="PTHR22600">
    <property type="entry name" value="BETA-HEXOSAMINIDASE"/>
    <property type="match status" value="1"/>
</dbReference>
<name>A0ABS5VRL7_9BACT</name>
<dbReference type="InterPro" id="IPR025705">
    <property type="entry name" value="Beta_hexosaminidase_sua/sub"/>
</dbReference>
<evidence type="ECO:0000256" key="2">
    <source>
        <dbReference type="ARBA" id="ARBA00006285"/>
    </source>
</evidence>
<dbReference type="Gene3D" id="3.20.20.80">
    <property type="entry name" value="Glycosidases"/>
    <property type="match status" value="1"/>
</dbReference>
<dbReference type="Pfam" id="PF00728">
    <property type="entry name" value="Glyco_hydro_20"/>
    <property type="match status" value="1"/>
</dbReference>
<evidence type="ECO:0000313" key="8">
    <source>
        <dbReference type="Proteomes" id="UP000772618"/>
    </source>
</evidence>
<proteinExistence type="inferred from homology"/>
<keyword evidence="8" id="KW-1185">Reference proteome</keyword>
<gene>
    <name evidence="7" type="ORF">KK060_12335</name>
</gene>
<evidence type="ECO:0000256" key="4">
    <source>
        <dbReference type="ARBA" id="ARBA00022801"/>
    </source>
</evidence>
<evidence type="ECO:0000256" key="1">
    <source>
        <dbReference type="ARBA" id="ARBA00001231"/>
    </source>
</evidence>
<dbReference type="Gene3D" id="3.30.379.10">
    <property type="entry name" value="Chitobiase/beta-hexosaminidase domain 2-like"/>
    <property type="match status" value="1"/>
</dbReference>
<dbReference type="EC" id="3.2.1.52" evidence="3"/>
<dbReference type="InterPro" id="IPR037524">
    <property type="entry name" value="PA14/GLEYA"/>
</dbReference>
<dbReference type="InterPro" id="IPR029018">
    <property type="entry name" value="Hex-like_dom2"/>
</dbReference>
<accession>A0ABS5VRL7</accession>
<evidence type="ECO:0000256" key="3">
    <source>
        <dbReference type="ARBA" id="ARBA00012663"/>
    </source>
</evidence>
<feature type="domain" description="PA14" evidence="6">
    <location>
        <begin position="650"/>
        <end position="786"/>
    </location>
</feature>
<dbReference type="PROSITE" id="PS51820">
    <property type="entry name" value="PA14"/>
    <property type="match status" value="1"/>
</dbReference>
<dbReference type="InterPro" id="IPR015883">
    <property type="entry name" value="Glyco_hydro_20_cat"/>
</dbReference>